<keyword evidence="6 15" id="KW-0274">FAD</keyword>
<comment type="catalytic activity">
    <reaction evidence="13">
        <text>eicosanoyl-CoA + oxidized [electron-transfer flavoprotein] + H(+) = (2E)-eicosenoyl-CoA + reduced [electron-transfer flavoprotein]</text>
        <dbReference type="Rhea" id="RHEA:47236"/>
        <dbReference type="Rhea" id="RHEA-COMP:10685"/>
        <dbReference type="Rhea" id="RHEA-COMP:10686"/>
        <dbReference type="ChEBI" id="CHEBI:15378"/>
        <dbReference type="ChEBI" id="CHEBI:57380"/>
        <dbReference type="ChEBI" id="CHEBI:57692"/>
        <dbReference type="ChEBI" id="CHEBI:58307"/>
        <dbReference type="ChEBI" id="CHEBI:74691"/>
    </reaction>
    <physiologicalReaction direction="left-to-right" evidence="13">
        <dbReference type="Rhea" id="RHEA:47237"/>
    </physiologicalReaction>
</comment>
<evidence type="ECO:0008006" key="22">
    <source>
        <dbReference type="Google" id="ProtNLM"/>
    </source>
</evidence>
<keyword evidence="10" id="KW-0472">Membrane</keyword>
<comment type="catalytic activity">
    <reaction evidence="12">
        <text>tetradecanoyl-CoA + oxidized [electron-transfer flavoprotein] + H(+) = (2E)-tetradecenoyl-CoA + reduced [electron-transfer flavoprotein]</text>
        <dbReference type="Rhea" id="RHEA:47316"/>
        <dbReference type="Rhea" id="RHEA-COMP:10685"/>
        <dbReference type="Rhea" id="RHEA-COMP:10686"/>
        <dbReference type="ChEBI" id="CHEBI:15378"/>
        <dbReference type="ChEBI" id="CHEBI:57385"/>
        <dbReference type="ChEBI" id="CHEBI:57692"/>
        <dbReference type="ChEBI" id="CHEBI:58307"/>
        <dbReference type="ChEBI" id="CHEBI:61405"/>
    </reaction>
    <physiologicalReaction direction="left-to-right" evidence="12">
        <dbReference type="Rhea" id="RHEA:47317"/>
    </physiologicalReaction>
</comment>
<comment type="subcellular location">
    <subcellularLocation>
        <location evidence="2">Membrane</location>
        <topology evidence="2">Peripheral membrane protein</topology>
    </subcellularLocation>
</comment>
<feature type="domain" description="Acyl-CoA oxidase/dehydrogenase middle" evidence="17">
    <location>
        <begin position="160"/>
        <end position="259"/>
    </location>
</feature>
<dbReference type="PANTHER" id="PTHR43884:SF9">
    <property type="entry name" value="COMPLEX I ASSEMBLY FACTOR ACAD9, MITOCHONDRIAL"/>
    <property type="match status" value="1"/>
</dbReference>
<evidence type="ECO:0000259" key="18">
    <source>
        <dbReference type="Pfam" id="PF02771"/>
    </source>
</evidence>
<keyword evidence="5 15" id="KW-0285">Flavoprotein</keyword>
<evidence type="ECO:0000256" key="7">
    <source>
        <dbReference type="ARBA" id="ARBA00022946"/>
    </source>
</evidence>
<dbReference type="InterPro" id="IPR013786">
    <property type="entry name" value="AcylCoA_DH/ox_N"/>
</dbReference>
<dbReference type="Proteomes" id="UP000196531">
    <property type="component" value="Unassembled WGS sequence"/>
</dbReference>
<evidence type="ECO:0000259" key="17">
    <source>
        <dbReference type="Pfam" id="PF02770"/>
    </source>
</evidence>
<evidence type="ECO:0000256" key="8">
    <source>
        <dbReference type="ARBA" id="ARBA00022990"/>
    </source>
</evidence>
<evidence type="ECO:0000313" key="21">
    <source>
        <dbReference type="Proteomes" id="UP000196531"/>
    </source>
</evidence>
<evidence type="ECO:0000256" key="11">
    <source>
        <dbReference type="ARBA" id="ARBA00047916"/>
    </source>
</evidence>
<dbReference type="GO" id="GO:0050660">
    <property type="term" value="F:flavin adenine dinucleotide binding"/>
    <property type="evidence" value="ECO:0007669"/>
    <property type="project" value="InterPro"/>
</dbReference>
<evidence type="ECO:0000256" key="9">
    <source>
        <dbReference type="ARBA" id="ARBA00023002"/>
    </source>
</evidence>
<dbReference type="EMBL" id="MAAO01000006">
    <property type="protein sequence ID" value="OUR97012.1"/>
    <property type="molecule type" value="Genomic_DNA"/>
</dbReference>
<dbReference type="InterPro" id="IPR009075">
    <property type="entry name" value="AcylCo_DH/oxidase_C"/>
</dbReference>
<protein>
    <recommendedName>
        <fullName evidence="22">Acyl-CoA dehydrogenase</fullName>
    </recommendedName>
</protein>
<dbReference type="FunFam" id="1.10.540.10:FF:000001">
    <property type="entry name" value="Very long-chain-specific acyl-CoA dehydrogenase, mitochondrial"/>
    <property type="match status" value="1"/>
</dbReference>
<dbReference type="PANTHER" id="PTHR43884">
    <property type="entry name" value="ACYL-COA DEHYDROGENASE"/>
    <property type="match status" value="1"/>
</dbReference>
<evidence type="ECO:0000256" key="1">
    <source>
        <dbReference type="ARBA" id="ARBA00001974"/>
    </source>
</evidence>
<evidence type="ECO:0000313" key="20">
    <source>
        <dbReference type="EMBL" id="OUR97012.1"/>
    </source>
</evidence>
<evidence type="ECO:0000256" key="2">
    <source>
        <dbReference type="ARBA" id="ARBA00004170"/>
    </source>
</evidence>
<gene>
    <name evidence="20" type="ORF">A9Q84_11810</name>
</gene>
<keyword evidence="9 15" id="KW-0560">Oxidoreductase</keyword>
<dbReference type="PROSITE" id="PS00072">
    <property type="entry name" value="ACYL_COA_DH_1"/>
    <property type="match status" value="1"/>
</dbReference>
<feature type="domain" description="Acyl-CoA dehydrogenase/oxidase C-terminal" evidence="16">
    <location>
        <begin position="271"/>
        <end position="416"/>
    </location>
</feature>
<dbReference type="FunFam" id="2.40.110.10:FF:000006">
    <property type="entry name" value="very long-chain specific acyl-CoA dehydrogenase, mitochondrial"/>
    <property type="match status" value="1"/>
</dbReference>
<proteinExistence type="inferred from homology"/>
<dbReference type="Pfam" id="PF02771">
    <property type="entry name" value="Acyl-CoA_dh_N"/>
    <property type="match status" value="1"/>
</dbReference>
<dbReference type="SUPFAM" id="SSF47203">
    <property type="entry name" value="Acyl-CoA dehydrogenase C-terminal domain-like"/>
    <property type="match status" value="1"/>
</dbReference>
<evidence type="ECO:0000256" key="13">
    <source>
        <dbReference type="ARBA" id="ARBA00049140"/>
    </source>
</evidence>
<keyword evidence="4" id="KW-0597">Phosphoprotein</keyword>
<dbReference type="InterPro" id="IPR036250">
    <property type="entry name" value="AcylCo_DH-like_C"/>
</dbReference>
<reference evidence="21" key="1">
    <citation type="journal article" date="2017" name="Proc. Natl. Acad. Sci. U.S.A.">
        <title>Simulation of Deepwater Horizon oil plume reveals substrate specialization within a complex community of hydrocarbon-degraders.</title>
        <authorList>
            <person name="Hu P."/>
            <person name="Dubinsky E.A."/>
            <person name="Probst A.J."/>
            <person name="Wang J."/>
            <person name="Sieber C.M.K."/>
            <person name="Tom L.M."/>
            <person name="Gardinali P."/>
            <person name="Banfield J.F."/>
            <person name="Atlas R.M."/>
            <person name="Andersen G.L."/>
        </authorList>
    </citation>
    <scope>NUCLEOTIDE SEQUENCE [LARGE SCALE GENOMIC DNA]</scope>
</reference>
<feature type="domain" description="ACAD9/ACADV-like C-terminal" evidence="19">
    <location>
        <begin position="473"/>
        <end position="590"/>
    </location>
</feature>
<organism evidence="20 21">
    <name type="scientific">Halobacteriovorax marinus</name>
    <dbReference type="NCBI Taxonomy" id="97084"/>
    <lineage>
        <taxon>Bacteria</taxon>
        <taxon>Pseudomonadati</taxon>
        <taxon>Bdellovibrionota</taxon>
        <taxon>Bacteriovoracia</taxon>
        <taxon>Bacteriovoracales</taxon>
        <taxon>Halobacteriovoraceae</taxon>
        <taxon>Halobacteriovorax</taxon>
    </lineage>
</organism>
<evidence type="ECO:0000256" key="12">
    <source>
        <dbReference type="ARBA" id="ARBA00049038"/>
    </source>
</evidence>
<dbReference type="Gene3D" id="1.10.540.10">
    <property type="entry name" value="Acyl-CoA dehydrogenase/oxidase, N-terminal domain"/>
    <property type="match status" value="1"/>
</dbReference>
<dbReference type="InterPro" id="IPR006091">
    <property type="entry name" value="Acyl-CoA_Oxase/DH_mid-dom"/>
</dbReference>
<dbReference type="InterPro" id="IPR006089">
    <property type="entry name" value="Acyl-CoA_DH_CS"/>
</dbReference>
<evidence type="ECO:0000256" key="14">
    <source>
        <dbReference type="ARBA" id="ARBA00049224"/>
    </source>
</evidence>
<dbReference type="AlphaFoldDB" id="A0A1Y5FEI7"/>
<sequence length="598" mass="65726">MSDSTNAKYNVDKDSGAFDSVVGSLFFGEVNEDAIFPFPHFSEEQVEMAKEMCSAVSKFGEDNIDGEKFDEDAELPKEVIQGLAELGLCGLAVPEEYGGMELDYSLYSRVFAEIASIDGSTATMLGAHQSIGYRALLNEGTDAQKAKWLPALASGEQLASFCLTEPGSGSDAYSIKTKATKNTDGSYTITGQKLWITNAGTAEFYSVFCKTDHEKDGKTVEKISCFIIEKSMEGVSFGEKENKMGIRASETRAVYFDKVQVPAENILGELGKGFKIAMNVLNSGRLSLGAGCVGGMRTILKMATEHAKGRKQFGVPISDFGMIQEKLAYMASRCYATESIVYMTTGNMIKGMDDYYLETAICKIYGSESLWSVVDTALQIAAGNGYMKEYPYERIMRDSRINLIFEGTNEILRCFLALSGIKGPSENLKDLGKVSDISSALKDPIKSLGVLSDFAKNRISKMIASKALTKAHPELEEYASHFSSMMASFGIQVENTLIKHGKKIIGNEYPQDRLSNMATNLYVMLCVISRTTSILNNDKIPQDKKDYVLGLTKLVIKESRQDFIANLKGMTKNYDKLTKEVSDAVCKFDGYGLDIIDY</sequence>
<accession>A0A1Y5FEI7</accession>
<comment type="cofactor">
    <cofactor evidence="1 15">
        <name>FAD</name>
        <dbReference type="ChEBI" id="CHEBI:57692"/>
    </cofactor>
</comment>
<evidence type="ECO:0000259" key="19">
    <source>
        <dbReference type="Pfam" id="PF21343"/>
    </source>
</evidence>
<evidence type="ECO:0000256" key="10">
    <source>
        <dbReference type="ARBA" id="ARBA00023136"/>
    </source>
</evidence>
<comment type="catalytic activity">
    <reaction evidence="14">
        <text>octadecanoyl-CoA + oxidized [electron-transfer flavoprotein] + H(+) = (2E)-octadecenoyl-CoA + reduced [electron-transfer flavoprotein]</text>
        <dbReference type="Rhea" id="RHEA:47240"/>
        <dbReference type="Rhea" id="RHEA-COMP:10685"/>
        <dbReference type="Rhea" id="RHEA-COMP:10686"/>
        <dbReference type="ChEBI" id="CHEBI:15378"/>
        <dbReference type="ChEBI" id="CHEBI:57394"/>
        <dbReference type="ChEBI" id="CHEBI:57692"/>
        <dbReference type="ChEBI" id="CHEBI:58307"/>
        <dbReference type="ChEBI" id="CHEBI:71412"/>
    </reaction>
    <physiologicalReaction direction="left-to-right" evidence="14">
        <dbReference type="Rhea" id="RHEA:47241"/>
    </physiologicalReaction>
</comment>
<feature type="domain" description="Acyl-CoA dehydrogenase/oxidase N-terminal" evidence="18">
    <location>
        <begin position="50"/>
        <end position="156"/>
    </location>
</feature>
<dbReference type="InterPro" id="IPR046373">
    <property type="entry name" value="Acyl-CoA_Oxase/DH_mid-dom_sf"/>
</dbReference>
<dbReference type="SUPFAM" id="SSF56645">
    <property type="entry name" value="Acyl-CoA dehydrogenase NM domain-like"/>
    <property type="match status" value="1"/>
</dbReference>
<evidence type="ECO:0000256" key="4">
    <source>
        <dbReference type="ARBA" id="ARBA00022553"/>
    </source>
</evidence>
<dbReference type="Pfam" id="PF21343">
    <property type="entry name" value="ACAD9-ACADV_C"/>
    <property type="match status" value="1"/>
</dbReference>
<evidence type="ECO:0000256" key="15">
    <source>
        <dbReference type="RuleBase" id="RU362125"/>
    </source>
</evidence>
<dbReference type="InterPro" id="IPR037069">
    <property type="entry name" value="AcylCoA_DH/ox_N_sf"/>
</dbReference>
<keyword evidence="7" id="KW-0809">Transit peptide</keyword>
<comment type="caution">
    <text evidence="20">The sequence shown here is derived from an EMBL/GenBank/DDBJ whole genome shotgun (WGS) entry which is preliminary data.</text>
</comment>
<dbReference type="Pfam" id="PF02770">
    <property type="entry name" value="Acyl-CoA_dh_M"/>
    <property type="match status" value="1"/>
</dbReference>
<dbReference type="GO" id="GO:0016020">
    <property type="term" value="C:membrane"/>
    <property type="evidence" value="ECO:0007669"/>
    <property type="project" value="UniProtKB-SubCell"/>
</dbReference>
<dbReference type="GO" id="GO:0003995">
    <property type="term" value="F:acyl-CoA dehydrogenase activity"/>
    <property type="evidence" value="ECO:0007669"/>
    <property type="project" value="InterPro"/>
</dbReference>
<evidence type="ECO:0000256" key="3">
    <source>
        <dbReference type="ARBA" id="ARBA00009347"/>
    </source>
</evidence>
<evidence type="ECO:0000256" key="5">
    <source>
        <dbReference type="ARBA" id="ARBA00022630"/>
    </source>
</evidence>
<dbReference type="GO" id="GO:0006631">
    <property type="term" value="P:fatty acid metabolic process"/>
    <property type="evidence" value="ECO:0007669"/>
    <property type="project" value="UniProtKB-ARBA"/>
</dbReference>
<evidence type="ECO:0000256" key="6">
    <source>
        <dbReference type="ARBA" id="ARBA00022827"/>
    </source>
</evidence>
<dbReference type="InterPro" id="IPR049448">
    <property type="entry name" value="ACAD9/ACADV-like_C"/>
</dbReference>
<dbReference type="Gene3D" id="2.40.110.10">
    <property type="entry name" value="Butyryl-CoA Dehydrogenase, subunit A, domain 2"/>
    <property type="match status" value="1"/>
</dbReference>
<evidence type="ECO:0000259" key="16">
    <source>
        <dbReference type="Pfam" id="PF00441"/>
    </source>
</evidence>
<dbReference type="FunFam" id="1.20.140.10:FF:000008">
    <property type="entry name" value="acyl-CoA dehydrogenase family member 9, mitochondrial"/>
    <property type="match status" value="1"/>
</dbReference>
<comment type="catalytic activity">
    <reaction evidence="11">
        <text>oxidized [electron-transfer flavoprotein] + hexadecanoyl-CoA + H(+) = (2E)-hexadecenoyl-CoA + reduced [electron-transfer flavoprotein]</text>
        <dbReference type="Rhea" id="RHEA:43448"/>
        <dbReference type="Rhea" id="RHEA-COMP:10685"/>
        <dbReference type="Rhea" id="RHEA-COMP:10686"/>
        <dbReference type="ChEBI" id="CHEBI:15378"/>
        <dbReference type="ChEBI" id="CHEBI:57379"/>
        <dbReference type="ChEBI" id="CHEBI:57692"/>
        <dbReference type="ChEBI" id="CHEBI:58307"/>
        <dbReference type="ChEBI" id="CHEBI:61526"/>
    </reaction>
    <physiologicalReaction direction="left-to-right" evidence="11">
        <dbReference type="Rhea" id="RHEA:43449"/>
    </physiologicalReaction>
</comment>
<name>A0A1Y5FEI7_9BACT</name>
<dbReference type="Gene3D" id="1.20.140.10">
    <property type="entry name" value="Butyryl-CoA Dehydrogenase, subunit A, domain 3"/>
    <property type="match status" value="2"/>
</dbReference>
<comment type="similarity">
    <text evidence="3 15">Belongs to the acyl-CoA dehydrogenase family.</text>
</comment>
<keyword evidence="8" id="KW-0007">Acetylation</keyword>
<dbReference type="Pfam" id="PF00441">
    <property type="entry name" value="Acyl-CoA_dh_1"/>
    <property type="match status" value="1"/>
</dbReference>
<dbReference type="InterPro" id="IPR009100">
    <property type="entry name" value="AcylCoA_DH/oxidase_NM_dom_sf"/>
</dbReference>